<dbReference type="FunFam" id="1.10.287.70:FF:000164">
    <property type="entry name" value="Voltage-sensitive potassium channel"/>
    <property type="match status" value="1"/>
</dbReference>
<evidence type="ECO:0000259" key="13">
    <source>
        <dbReference type="Pfam" id="PF00520"/>
    </source>
</evidence>
<dbReference type="Gene3D" id="1.20.120.350">
    <property type="entry name" value="Voltage-gated potassium channels. Chain C"/>
    <property type="match status" value="1"/>
</dbReference>
<keyword evidence="8 12" id="KW-1133">Transmembrane helix</keyword>
<evidence type="ECO:0000256" key="4">
    <source>
        <dbReference type="ARBA" id="ARBA00022692"/>
    </source>
</evidence>
<gene>
    <name evidence="14" type="ORF">IRZ65_22925</name>
    <name evidence="15" type="ORF">NCTC11842_02611</name>
</gene>
<evidence type="ECO:0000313" key="15">
    <source>
        <dbReference type="EMBL" id="SPZ08107.1"/>
    </source>
</evidence>
<keyword evidence="17" id="KW-1185">Reference proteome</keyword>
<dbReference type="GO" id="GO:0005249">
    <property type="term" value="F:voltage-gated potassium channel activity"/>
    <property type="evidence" value="ECO:0007669"/>
    <property type="project" value="InterPro"/>
</dbReference>
<reference evidence="15 16" key="1">
    <citation type="submission" date="2018-06" db="EMBL/GenBank/DDBJ databases">
        <authorList>
            <consortium name="Pathogen Informatics"/>
            <person name="Doyle S."/>
        </authorList>
    </citation>
    <scope>NUCLEOTIDE SEQUENCE [LARGE SCALE GENOMIC DNA]</scope>
    <source>
        <strain evidence="15 16">NCTC11842</strain>
    </source>
</reference>
<dbReference type="EMBL" id="JADMCD010000018">
    <property type="protein sequence ID" value="MBF8643521.1"/>
    <property type="molecule type" value="Genomic_DNA"/>
</dbReference>
<sequence length="278" mass="31085">MADAQRLRRRLEIIIFHSNTAPGRWFDEALLFTILASLVVVMLDSVAEIHAKYDEILSLCEWAFTVLFTIEYLLRLYSARKPAKYAFSFFGIVDLLAILPSFIALFVPSAQYLLVIRILRLLRIFRILKLRQYLNQANFLVTALRGSRQKIIVFLLSVLTMVTLFGSLMYVVEGPENGYTSIPKSIYWAIVTLTTVGFGDMVPQTALGQAIASIVMISGYSIIAVPTGIFTAELSNAIRGENSIHKPCGACGKELHEAQASFCSRCGNSLYKRTVIPE</sequence>
<feature type="domain" description="Ion transport" evidence="13">
    <location>
        <begin position="24"/>
        <end position="236"/>
    </location>
</feature>
<evidence type="ECO:0000256" key="7">
    <source>
        <dbReference type="ARBA" id="ARBA00022958"/>
    </source>
</evidence>
<dbReference type="SUPFAM" id="SSF81324">
    <property type="entry name" value="Voltage-gated potassium channels"/>
    <property type="match status" value="1"/>
</dbReference>
<dbReference type="PRINTS" id="PR00169">
    <property type="entry name" value="KCHANNEL"/>
</dbReference>
<dbReference type="RefSeq" id="WP_010794815.1">
    <property type="nucleotide sequence ID" value="NZ_CP044086.1"/>
</dbReference>
<organism evidence="15 16">
    <name type="scientific">Pseudomonas luteola</name>
    <dbReference type="NCBI Taxonomy" id="47886"/>
    <lineage>
        <taxon>Bacteria</taxon>
        <taxon>Pseudomonadati</taxon>
        <taxon>Pseudomonadota</taxon>
        <taxon>Gammaproteobacteria</taxon>
        <taxon>Pseudomonadales</taxon>
        <taxon>Pseudomonadaceae</taxon>
        <taxon>Pseudomonas</taxon>
    </lineage>
</organism>
<evidence type="ECO:0000256" key="3">
    <source>
        <dbReference type="ARBA" id="ARBA00022538"/>
    </source>
</evidence>
<dbReference type="InterPro" id="IPR005821">
    <property type="entry name" value="Ion_trans_dom"/>
</dbReference>
<dbReference type="Proteomes" id="UP000250443">
    <property type="component" value="Unassembled WGS sequence"/>
</dbReference>
<evidence type="ECO:0000256" key="1">
    <source>
        <dbReference type="ARBA" id="ARBA00004141"/>
    </source>
</evidence>
<feature type="transmembrane region" description="Helical" evidence="12">
    <location>
        <begin position="56"/>
        <end position="74"/>
    </location>
</feature>
<evidence type="ECO:0000256" key="5">
    <source>
        <dbReference type="ARBA" id="ARBA00022826"/>
    </source>
</evidence>
<dbReference type="PANTHER" id="PTHR11537:SF254">
    <property type="entry name" value="POTASSIUM VOLTAGE-GATED CHANNEL PROTEIN SHAB"/>
    <property type="match status" value="1"/>
</dbReference>
<evidence type="ECO:0000313" key="14">
    <source>
        <dbReference type="EMBL" id="MBF8643521.1"/>
    </source>
</evidence>
<comment type="subcellular location">
    <subcellularLocation>
        <location evidence="1">Membrane</location>
        <topology evidence="1">Multi-pass membrane protein</topology>
    </subcellularLocation>
</comment>
<keyword evidence="10 12" id="KW-0472">Membrane</keyword>
<keyword evidence="5" id="KW-0631">Potassium channel</keyword>
<dbReference type="InterPro" id="IPR027359">
    <property type="entry name" value="Volt_channel_dom_sf"/>
</dbReference>
<evidence type="ECO:0000256" key="8">
    <source>
        <dbReference type="ARBA" id="ARBA00022989"/>
    </source>
</evidence>
<evidence type="ECO:0000256" key="6">
    <source>
        <dbReference type="ARBA" id="ARBA00022882"/>
    </source>
</evidence>
<feature type="transmembrane region" description="Helical" evidence="12">
    <location>
        <begin position="210"/>
        <end position="232"/>
    </location>
</feature>
<evidence type="ECO:0000256" key="11">
    <source>
        <dbReference type="ARBA" id="ARBA00023303"/>
    </source>
</evidence>
<keyword evidence="9" id="KW-0406">Ion transport</keyword>
<keyword evidence="2" id="KW-0813">Transport</keyword>
<keyword evidence="4 12" id="KW-0812">Transmembrane</keyword>
<accession>A0A2X2CIX5</accession>
<evidence type="ECO:0000256" key="12">
    <source>
        <dbReference type="SAM" id="Phobius"/>
    </source>
</evidence>
<keyword evidence="3" id="KW-0633">Potassium transport</keyword>
<name>A0A2X2CIX5_PSELU</name>
<dbReference type="FunFam" id="1.20.120.350:FF:000076">
    <property type="entry name" value="Ion transporter, putative"/>
    <property type="match status" value="1"/>
</dbReference>
<evidence type="ECO:0000256" key="9">
    <source>
        <dbReference type="ARBA" id="ARBA00023065"/>
    </source>
</evidence>
<evidence type="ECO:0000313" key="17">
    <source>
        <dbReference type="Proteomes" id="UP000626180"/>
    </source>
</evidence>
<dbReference type="Pfam" id="PF00520">
    <property type="entry name" value="Ion_trans"/>
    <property type="match status" value="1"/>
</dbReference>
<feature type="transmembrane region" description="Helical" evidence="12">
    <location>
        <begin position="151"/>
        <end position="172"/>
    </location>
</feature>
<dbReference type="PANTHER" id="PTHR11537">
    <property type="entry name" value="VOLTAGE-GATED POTASSIUM CHANNEL"/>
    <property type="match status" value="1"/>
</dbReference>
<feature type="transmembrane region" description="Helical" evidence="12">
    <location>
        <begin position="86"/>
        <end position="106"/>
    </location>
</feature>
<dbReference type="GO" id="GO:0001508">
    <property type="term" value="P:action potential"/>
    <property type="evidence" value="ECO:0007669"/>
    <property type="project" value="TreeGrafter"/>
</dbReference>
<protein>
    <submittedName>
        <fullName evidence="15">Ion transport protein</fullName>
    </submittedName>
    <submittedName>
        <fullName evidence="14">Ion transporter</fullName>
    </submittedName>
</protein>
<proteinExistence type="predicted"/>
<keyword evidence="7" id="KW-0630">Potassium</keyword>
<dbReference type="Proteomes" id="UP000626180">
    <property type="component" value="Unassembled WGS sequence"/>
</dbReference>
<evidence type="ECO:0000256" key="10">
    <source>
        <dbReference type="ARBA" id="ARBA00023136"/>
    </source>
</evidence>
<dbReference type="AlphaFoldDB" id="A0A2X2CIX5"/>
<evidence type="ECO:0000313" key="16">
    <source>
        <dbReference type="Proteomes" id="UP000250443"/>
    </source>
</evidence>
<keyword evidence="6" id="KW-0851">Voltage-gated channel</keyword>
<dbReference type="EMBL" id="UAUF01000012">
    <property type="protein sequence ID" value="SPZ08107.1"/>
    <property type="molecule type" value="Genomic_DNA"/>
</dbReference>
<reference evidence="14 17" key="2">
    <citation type="submission" date="2020-10" db="EMBL/GenBank/DDBJ databases">
        <title>Genome sequences of Pseudomonas isolates.</title>
        <authorList>
            <person name="Wessels L."/>
            <person name="Reich F."/>
            <person name="Hammerl J."/>
        </authorList>
    </citation>
    <scope>NUCLEOTIDE SEQUENCE [LARGE SCALE GENOMIC DNA]</scope>
    <source>
        <strain evidence="14 17">20-MO00624-0</strain>
    </source>
</reference>
<dbReference type="InterPro" id="IPR028325">
    <property type="entry name" value="VG_K_chnl"/>
</dbReference>
<feature type="transmembrane region" description="Helical" evidence="12">
    <location>
        <begin position="29"/>
        <end position="50"/>
    </location>
</feature>
<dbReference type="Gene3D" id="1.10.287.70">
    <property type="match status" value="1"/>
</dbReference>
<dbReference type="GO" id="GO:0008076">
    <property type="term" value="C:voltage-gated potassium channel complex"/>
    <property type="evidence" value="ECO:0007669"/>
    <property type="project" value="InterPro"/>
</dbReference>
<dbReference type="GeneID" id="300269576"/>
<keyword evidence="11" id="KW-0407">Ion channel</keyword>
<evidence type="ECO:0000256" key="2">
    <source>
        <dbReference type="ARBA" id="ARBA00022448"/>
    </source>
</evidence>